<evidence type="ECO:0000313" key="1">
    <source>
        <dbReference type="EMBL" id="KKS09889.1"/>
    </source>
</evidence>
<evidence type="ECO:0000313" key="2">
    <source>
        <dbReference type="Proteomes" id="UP000033869"/>
    </source>
</evidence>
<sequence>MINFQGTIIEESLVSKEVLNKVKVISTETSQVTERHKTPWVSQWTMYLVEVPESDAEKIAEQIKDSLDPDHAWYADYRNEDYHYVIFRDEVFLIDRKDKQQYEEAKQHGAGLGIPDYQLDFK</sequence>
<proteinExistence type="predicted"/>
<reference evidence="1 2" key="1">
    <citation type="journal article" date="2015" name="Nature">
        <title>rRNA introns, odd ribosomes, and small enigmatic genomes across a large radiation of phyla.</title>
        <authorList>
            <person name="Brown C.T."/>
            <person name="Hug L.A."/>
            <person name="Thomas B.C."/>
            <person name="Sharon I."/>
            <person name="Castelle C.J."/>
            <person name="Singh A."/>
            <person name="Wilkins M.J."/>
            <person name="Williams K.H."/>
            <person name="Banfield J.F."/>
        </authorList>
    </citation>
    <scope>NUCLEOTIDE SEQUENCE [LARGE SCALE GENOMIC DNA]</scope>
</reference>
<dbReference type="AlphaFoldDB" id="A0A0G0WA53"/>
<organism evidence="1 2">
    <name type="scientific">candidate division CPR2 bacterium GW2011_GWC1_41_48</name>
    <dbReference type="NCBI Taxonomy" id="1618344"/>
    <lineage>
        <taxon>Bacteria</taxon>
        <taxon>Bacteria division CPR2</taxon>
    </lineage>
</organism>
<gene>
    <name evidence="1" type="ORF">UU65_C0001G0294</name>
</gene>
<comment type="caution">
    <text evidence="1">The sequence shown here is derived from an EMBL/GenBank/DDBJ whole genome shotgun (WGS) entry which is preliminary data.</text>
</comment>
<dbReference type="Proteomes" id="UP000033869">
    <property type="component" value="Unassembled WGS sequence"/>
</dbReference>
<accession>A0A0G0WA53</accession>
<name>A0A0G0WA53_UNCC2</name>
<protein>
    <submittedName>
        <fullName evidence="1">Uncharacterized protein</fullName>
    </submittedName>
</protein>
<dbReference type="EMBL" id="LCBL01000001">
    <property type="protein sequence ID" value="KKS09889.1"/>
    <property type="molecule type" value="Genomic_DNA"/>
</dbReference>